<evidence type="ECO:0000313" key="3">
    <source>
        <dbReference type="Proteomes" id="UP000542342"/>
    </source>
</evidence>
<dbReference type="RefSeq" id="WP_194539570.1">
    <property type="nucleotide sequence ID" value="NZ_JACEFB010000017.1"/>
</dbReference>
<dbReference type="Gene3D" id="1.20.120.1490">
    <property type="match status" value="1"/>
</dbReference>
<protein>
    <submittedName>
        <fullName evidence="2">Spy/CpxP family protein refolding chaperone</fullName>
    </submittedName>
</protein>
<reference evidence="2 3" key="1">
    <citation type="submission" date="2020-07" db="EMBL/GenBank/DDBJ databases">
        <title>Thermogemmata thermophila gen. nov., sp. nov., a novel moderate thermophilic planctomycete from a Kamchatka hot spring.</title>
        <authorList>
            <person name="Elcheninov A.G."/>
            <person name="Podosokorskaya O.A."/>
            <person name="Kovaleva O.L."/>
            <person name="Novikov A."/>
            <person name="Bonch-Osmolovskaya E.A."/>
            <person name="Toshchakov S.V."/>
            <person name="Kublanov I.V."/>
        </authorList>
    </citation>
    <scope>NUCLEOTIDE SEQUENCE [LARGE SCALE GENOMIC DNA]</scope>
    <source>
        <strain evidence="2 3">2918</strain>
    </source>
</reference>
<dbReference type="GO" id="GO:0042597">
    <property type="term" value="C:periplasmic space"/>
    <property type="evidence" value="ECO:0007669"/>
    <property type="project" value="InterPro"/>
</dbReference>
<proteinExistence type="predicted"/>
<feature type="signal peptide" evidence="1">
    <location>
        <begin position="1"/>
        <end position="21"/>
    </location>
</feature>
<name>A0A7V9AD41_9BACT</name>
<dbReference type="EMBL" id="JACEFB010000017">
    <property type="protein sequence ID" value="MBA2227709.1"/>
    <property type="molecule type" value="Genomic_DNA"/>
</dbReference>
<keyword evidence="1" id="KW-0732">Signal</keyword>
<dbReference type="InterPro" id="IPR012899">
    <property type="entry name" value="LTXXQ"/>
</dbReference>
<dbReference type="AlphaFoldDB" id="A0A7V9AD41"/>
<accession>A0A7V9AD41</accession>
<comment type="caution">
    <text evidence="2">The sequence shown here is derived from an EMBL/GenBank/DDBJ whole genome shotgun (WGS) entry which is preliminary data.</text>
</comment>
<organism evidence="2 3">
    <name type="scientific">Thermogemmata fonticola</name>
    <dbReference type="NCBI Taxonomy" id="2755323"/>
    <lineage>
        <taxon>Bacteria</taxon>
        <taxon>Pseudomonadati</taxon>
        <taxon>Planctomycetota</taxon>
        <taxon>Planctomycetia</taxon>
        <taxon>Gemmatales</taxon>
        <taxon>Gemmataceae</taxon>
        <taxon>Thermogemmata</taxon>
    </lineage>
</organism>
<dbReference type="Pfam" id="PF07813">
    <property type="entry name" value="LTXXQ"/>
    <property type="match status" value="1"/>
</dbReference>
<dbReference type="Proteomes" id="UP000542342">
    <property type="component" value="Unassembled WGS sequence"/>
</dbReference>
<keyword evidence="3" id="KW-1185">Reference proteome</keyword>
<evidence type="ECO:0000313" key="2">
    <source>
        <dbReference type="EMBL" id="MBA2227709.1"/>
    </source>
</evidence>
<evidence type="ECO:0000256" key="1">
    <source>
        <dbReference type="SAM" id="SignalP"/>
    </source>
</evidence>
<gene>
    <name evidence="2" type="ORF">H0921_16240</name>
</gene>
<feature type="chain" id="PRO_5030662319" evidence="1">
    <location>
        <begin position="22"/>
        <end position="261"/>
    </location>
</feature>
<sequence>MRTRYWVAGLLAAAMFAVVQAQPGFFGVGGGPNFLVINKAIQEELKMTEEQIAKVNEWSKEFFQTAAEIRKEHGIEFKFGGKGGKGGGFGFGKLSDEDKAKLEKANIAIAKEAYKQLGDILNKDQINRLKQIERQLLGVNAFTNAEIVEALKLTDSQKATVKGVISDFQTERRELMADLGFGKGGGKGKFDPDAFKDIQKRFQEVQTKINKAEEEAINKILDVLDDNQKKTWKELVGAPFDRSRLVPAFGGFGKGKFQKKD</sequence>